<dbReference type="eggNOG" id="COG2076">
    <property type="taxonomic scope" value="Bacteria"/>
</dbReference>
<keyword evidence="10" id="KW-1185">Reference proteome</keyword>
<dbReference type="InterPro" id="IPR045324">
    <property type="entry name" value="Small_multidrug_res"/>
</dbReference>
<keyword evidence="5 8" id="KW-1133">Transmembrane helix</keyword>
<feature type="transmembrane region" description="Helical" evidence="8">
    <location>
        <begin position="30"/>
        <end position="47"/>
    </location>
</feature>
<evidence type="ECO:0000256" key="8">
    <source>
        <dbReference type="SAM" id="Phobius"/>
    </source>
</evidence>
<comment type="similarity">
    <text evidence="7">Belongs to the drug/metabolite transporter (DMT) superfamily. Small multidrug resistance (SMR) (TC 2.A.7.1) family.</text>
</comment>
<feature type="transmembrane region" description="Helical" evidence="8">
    <location>
        <begin position="59"/>
        <end position="80"/>
    </location>
</feature>
<protein>
    <submittedName>
        <fullName evidence="9">Small multidrug resistance protein</fullName>
    </submittedName>
</protein>
<evidence type="ECO:0000256" key="2">
    <source>
        <dbReference type="ARBA" id="ARBA00022448"/>
    </source>
</evidence>
<comment type="subcellular location">
    <subcellularLocation>
        <location evidence="1 7">Cell membrane</location>
        <topology evidence="1 7">Multi-pass membrane protein</topology>
    </subcellularLocation>
</comment>
<dbReference type="HOGENOM" id="CLU_133067_0_3_11"/>
<dbReference type="Gene3D" id="1.10.3730.20">
    <property type="match status" value="1"/>
</dbReference>
<dbReference type="RefSeq" id="WP_013020184.1">
    <property type="nucleotide sequence ID" value="NC_013947.1"/>
</dbReference>
<dbReference type="PANTHER" id="PTHR30561">
    <property type="entry name" value="SMR FAMILY PROTON-DEPENDENT DRUG EFFLUX TRANSPORTER SUGE"/>
    <property type="match status" value="1"/>
</dbReference>
<dbReference type="Proteomes" id="UP000000844">
    <property type="component" value="Chromosome"/>
</dbReference>
<dbReference type="InterPro" id="IPR000390">
    <property type="entry name" value="Small_drug/metabolite_transptr"/>
</dbReference>
<dbReference type="GO" id="GO:0015297">
    <property type="term" value="F:antiporter activity"/>
    <property type="evidence" value="ECO:0007669"/>
    <property type="project" value="TreeGrafter"/>
</dbReference>
<feature type="transmembrane region" description="Helical" evidence="8">
    <location>
        <begin position="86"/>
        <end position="104"/>
    </location>
</feature>
<keyword evidence="4 7" id="KW-0812">Transmembrane</keyword>
<proteinExistence type="inferred from homology"/>
<evidence type="ECO:0000256" key="7">
    <source>
        <dbReference type="RuleBase" id="RU003942"/>
    </source>
</evidence>
<dbReference type="Pfam" id="PF00893">
    <property type="entry name" value="Multi_Drug_Res"/>
    <property type="match status" value="1"/>
</dbReference>
<dbReference type="GO" id="GO:0015220">
    <property type="term" value="F:choline transmembrane transporter activity"/>
    <property type="evidence" value="ECO:0007669"/>
    <property type="project" value="TreeGrafter"/>
</dbReference>
<dbReference type="OrthoDB" id="3175079at2"/>
<dbReference type="EMBL" id="CP001778">
    <property type="protein sequence ID" value="ADD44613.1"/>
    <property type="molecule type" value="Genomic_DNA"/>
</dbReference>
<gene>
    <name evidence="9" type="ordered locus">Snas_4975</name>
</gene>
<evidence type="ECO:0000313" key="10">
    <source>
        <dbReference type="Proteomes" id="UP000000844"/>
    </source>
</evidence>
<evidence type="ECO:0000313" key="9">
    <source>
        <dbReference type="EMBL" id="ADD44613.1"/>
    </source>
</evidence>
<evidence type="ECO:0000256" key="1">
    <source>
        <dbReference type="ARBA" id="ARBA00004651"/>
    </source>
</evidence>
<dbReference type="SUPFAM" id="SSF103481">
    <property type="entry name" value="Multidrug resistance efflux transporter EmrE"/>
    <property type="match status" value="1"/>
</dbReference>
<name>D3Q9R7_STANL</name>
<sequence>MNKWLMLGIAIALEVGATLSLRAMSGLEHPWFLAAVVAGYVGAFYFVAKLLETGMQVGVAYGVWAASGVALTAILGSLLFGDPLTWQVGAGIGLIIGGVLLVEIGSQRAEETREVLTPTGGE</sequence>
<keyword evidence="3" id="KW-1003">Cell membrane</keyword>
<organism evidence="9 10">
    <name type="scientific">Stackebrandtia nassauensis (strain DSM 44728 / CIP 108903 / NRRL B-16338 / NBRC 102104 / LLR-40K-21)</name>
    <dbReference type="NCBI Taxonomy" id="446470"/>
    <lineage>
        <taxon>Bacteria</taxon>
        <taxon>Bacillati</taxon>
        <taxon>Actinomycetota</taxon>
        <taxon>Actinomycetes</taxon>
        <taxon>Glycomycetales</taxon>
        <taxon>Glycomycetaceae</taxon>
        <taxon>Stackebrandtia</taxon>
    </lineage>
</organism>
<dbReference type="STRING" id="446470.Snas_4975"/>
<dbReference type="InterPro" id="IPR037185">
    <property type="entry name" value="EmrE-like"/>
</dbReference>
<accession>D3Q9R7</accession>
<dbReference type="KEGG" id="sna:Snas_4975"/>
<evidence type="ECO:0000256" key="3">
    <source>
        <dbReference type="ARBA" id="ARBA00022475"/>
    </source>
</evidence>
<evidence type="ECO:0000256" key="6">
    <source>
        <dbReference type="ARBA" id="ARBA00023136"/>
    </source>
</evidence>
<evidence type="ECO:0000256" key="5">
    <source>
        <dbReference type="ARBA" id="ARBA00022989"/>
    </source>
</evidence>
<dbReference type="GO" id="GO:0005886">
    <property type="term" value="C:plasma membrane"/>
    <property type="evidence" value="ECO:0007669"/>
    <property type="project" value="UniProtKB-SubCell"/>
</dbReference>
<evidence type="ECO:0000256" key="4">
    <source>
        <dbReference type="ARBA" id="ARBA00022692"/>
    </source>
</evidence>
<dbReference type="AlphaFoldDB" id="D3Q9R7"/>
<reference evidence="9 10" key="1">
    <citation type="journal article" date="2009" name="Stand. Genomic Sci.">
        <title>Complete genome sequence of Stackebrandtia nassauensis type strain (LLR-40K-21).</title>
        <authorList>
            <person name="Munk C."/>
            <person name="Lapidus A."/>
            <person name="Copeland A."/>
            <person name="Jando M."/>
            <person name="Mayilraj S."/>
            <person name="Glavina Del Rio T."/>
            <person name="Nolan M."/>
            <person name="Chen F."/>
            <person name="Lucas S."/>
            <person name="Tice H."/>
            <person name="Cheng J.F."/>
            <person name="Han C."/>
            <person name="Detter J.C."/>
            <person name="Bruce D."/>
            <person name="Goodwin L."/>
            <person name="Chain P."/>
            <person name="Pitluck S."/>
            <person name="Goker M."/>
            <person name="Ovchinikova G."/>
            <person name="Pati A."/>
            <person name="Ivanova N."/>
            <person name="Mavromatis K."/>
            <person name="Chen A."/>
            <person name="Palaniappan K."/>
            <person name="Land M."/>
            <person name="Hauser L."/>
            <person name="Chang Y.J."/>
            <person name="Jeffries C.D."/>
            <person name="Bristow J."/>
            <person name="Eisen J.A."/>
            <person name="Markowitz V."/>
            <person name="Hugenholtz P."/>
            <person name="Kyrpides N.C."/>
            <person name="Klenk H.P."/>
        </authorList>
    </citation>
    <scope>NUCLEOTIDE SEQUENCE [LARGE SCALE GENOMIC DNA]</scope>
    <source>
        <strain evidence="10">DSM 44728 / CIP 108903 / NRRL B-16338 / NBRC 102104 / LLR-40K-21</strain>
    </source>
</reference>
<keyword evidence="2" id="KW-0813">Transport</keyword>
<dbReference type="GO" id="GO:0031460">
    <property type="term" value="P:glycine betaine transport"/>
    <property type="evidence" value="ECO:0007669"/>
    <property type="project" value="TreeGrafter"/>
</dbReference>
<dbReference type="GO" id="GO:0015199">
    <property type="term" value="F:amino-acid betaine transmembrane transporter activity"/>
    <property type="evidence" value="ECO:0007669"/>
    <property type="project" value="TreeGrafter"/>
</dbReference>
<keyword evidence="6 8" id="KW-0472">Membrane</keyword>
<dbReference type="PANTHER" id="PTHR30561:SF1">
    <property type="entry name" value="MULTIDRUG TRANSPORTER EMRE"/>
    <property type="match status" value="1"/>
</dbReference>